<keyword evidence="1" id="KW-0812">Transmembrane</keyword>
<protein>
    <submittedName>
        <fullName evidence="2">Uncharacterized protein</fullName>
    </submittedName>
</protein>
<feature type="transmembrane region" description="Helical" evidence="1">
    <location>
        <begin position="30"/>
        <end position="53"/>
    </location>
</feature>
<accession>A0A1F6EHC1</accession>
<comment type="caution">
    <text evidence="2">The sequence shown here is derived from an EMBL/GenBank/DDBJ whole genome shotgun (WGS) entry which is preliminary data.</text>
</comment>
<gene>
    <name evidence="2" type="ORF">A3A38_01910</name>
</gene>
<evidence type="ECO:0000313" key="2">
    <source>
        <dbReference type="EMBL" id="OGG73055.1"/>
    </source>
</evidence>
<name>A0A1F6EHC1_9BACT</name>
<proteinExistence type="predicted"/>
<sequence>MDYGEILKRKAGALWSRGEKPYEYRPYGTWAFVLSSFAFCLILIVWFGVSLFFGVSNGAFFADGGAPARAFKETLDQKRLGETTGRYKARALMLEKRKQSPFWVEDPSW</sequence>
<reference evidence="2 3" key="1">
    <citation type="journal article" date="2016" name="Nat. Commun.">
        <title>Thousands of microbial genomes shed light on interconnected biogeochemical processes in an aquifer system.</title>
        <authorList>
            <person name="Anantharaman K."/>
            <person name="Brown C.T."/>
            <person name="Hug L.A."/>
            <person name="Sharon I."/>
            <person name="Castelle C.J."/>
            <person name="Probst A.J."/>
            <person name="Thomas B.C."/>
            <person name="Singh A."/>
            <person name="Wilkins M.J."/>
            <person name="Karaoz U."/>
            <person name="Brodie E.L."/>
            <person name="Williams K.H."/>
            <person name="Hubbard S.S."/>
            <person name="Banfield J.F."/>
        </authorList>
    </citation>
    <scope>NUCLEOTIDE SEQUENCE [LARGE SCALE GENOMIC DNA]</scope>
</reference>
<evidence type="ECO:0000256" key="1">
    <source>
        <dbReference type="SAM" id="Phobius"/>
    </source>
</evidence>
<keyword evidence="1" id="KW-0472">Membrane</keyword>
<keyword evidence="1" id="KW-1133">Transmembrane helix</keyword>
<dbReference type="AlphaFoldDB" id="A0A1F6EHC1"/>
<dbReference type="Proteomes" id="UP000177306">
    <property type="component" value="Unassembled WGS sequence"/>
</dbReference>
<dbReference type="EMBL" id="MFLY01000015">
    <property type="protein sequence ID" value="OGG73055.1"/>
    <property type="molecule type" value="Genomic_DNA"/>
</dbReference>
<organism evidence="2 3">
    <name type="scientific">Candidatus Kaiserbacteria bacterium RIFCSPLOWO2_01_FULL_53_17</name>
    <dbReference type="NCBI Taxonomy" id="1798511"/>
    <lineage>
        <taxon>Bacteria</taxon>
        <taxon>Candidatus Kaiseribacteriota</taxon>
    </lineage>
</organism>
<evidence type="ECO:0000313" key="3">
    <source>
        <dbReference type="Proteomes" id="UP000177306"/>
    </source>
</evidence>